<dbReference type="PANTHER" id="PTHR11795">
    <property type="entry name" value="BRANCHED-CHAIN AMINO ACID TRANSPORT SYSTEM PERMEASE PROTEIN LIVH"/>
    <property type="match status" value="1"/>
</dbReference>
<keyword evidence="3" id="KW-1003">Cell membrane</keyword>
<feature type="transmembrane region" description="Helical" evidence="9">
    <location>
        <begin position="590"/>
        <end position="608"/>
    </location>
</feature>
<dbReference type="Pfam" id="PF02653">
    <property type="entry name" value="BPD_transp_2"/>
    <property type="match status" value="2"/>
</dbReference>
<evidence type="ECO:0000256" key="1">
    <source>
        <dbReference type="ARBA" id="ARBA00004651"/>
    </source>
</evidence>
<organism evidence="10 11">
    <name type="scientific">Pseudofrankia inefficax (strain DSM 45817 / CECT 9037 / DDB 130130 / EuI1c)</name>
    <name type="common">Frankia inefficax</name>
    <dbReference type="NCBI Taxonomy" id="298654"/>
    <lineage>
        <taxon>Bacteria</taxon>
        <taxon>Bacillati</taxon>
        <taxon>Actinomycetota</taxon>
        <taxon>Actinomycetes</taxon>
        <taxon>Frankiales</taxon>
        <taxon>Frankiaceae</taxon>
        <taxon>Pseudofrankia</taxon>
    </lineage>
</organism>
<feature type="transmembrane region" description="Helical" evidence="9">
    <location>
        <begin position="551"/>
        <end position="578"/>
    </location>
</feature>
<gene>
    <name evidence="10" type="ordered locus">FraEuI1c_1896</name>
</gene>
<dbReference type="GO" id="GO:0005886">
    <property type="term" value="C:plasma membrane"/>
    <property type="evidence" value="ECO:0007669"/>
    <property type="project" value="UniProtKB-SubCell"/>
</dbReference>
<feature type="transmembrane region" description="Helical" evidence="9">
    <location>
        <begin position="310"/>
        <end position="331"/>
    </location>
</feature>
<feature type="transmembrane region" description="Helical" evidence="9">
    <location>
        <begin position="144"/>
        <end position="161"/>
    </location>
</feature>
<comment type="similarity">
    <text evidence="8">Belongs to the binding-protein-dependent transport system permease family. LivHM subfamily.</text>
</comment>
<reference evidence="10 11" key="1">
    <citation type="submission" date="2010-10" db="EMBL/GenBank/DDBJ databases">
        <title>Complete sequence of Frankia sp. EuI1c.</title>
        <authorList>
            <consortium name="US DOE Joint Genome Institute"/>
            <person name="Lucas S."/>
            <person name="Copeland A."/>
            <person name="Lapidus A."/>
            <person name="Cheng J.-F."/>
            <person name="Bruce D."/>
            <person name="Goodwin L."/>
            <person name="Pitluck S."/>
            <person name="Chertkov O."/>
            <person name="Detter J.C."/>
            <person name="Han C."/>
            <person name="Tapia R."/>
            <person name="Land M."/>
            <person name="Hauser L."/>
            <person name="Jeffries C."/>
            <person name="Kyrpides N."/>
            <person name="Ivanova N."/>
            <person name="Mikhailova N."/>
            <person name="Beauchemin N."/>
            <person name="Sen A."/>
            <person name="Sur S.A."/>
            <person name="Gtari M."/>
            <person name="Wall L."/>
            <person name="Tisa L."/>
            <person name="Woyke T."/>
        </authorList>
    </citation>
    <scope>NUCLEOTIDE SEQUENCE [LARGE SCALE GENOMIC DNA]</scope>
    <source>
        <strain evidence="11">DSM 45817 / CECT 9037 / EuI1c</strain>
    </source>
</reference>
<feature type="transmembrane region" description="Helical" evidence="9">
    <location>
        <begin position="216"/>
        <end position="234"/>
    </location>
</feature>
<keyword evidence="6 9" id="KW-1133">Transmembrane helix</keyword>
<keyword evidence="4 9" id="KW-0812">Transmembrane</keyword>
<feature type="transmembrane region" description="Helical" evidence="9">
    <location>
        <begin position="97"/>
        <end position="115"/>
    </location>
</feature>
<keyword evidence="2" id="KW-0813">Transport</keyword>
<dbReference type="GO" id="GO:0015658">
    <property type="term" value="F:branched-chain amino acid transmembrane transporter activity"/>
    <property type="evidence" value="ECO:0007669"/>
    <property type="project" value="InterPro"/>
</dbReference>
<feature type="transmembrane region" description="Helical" evidence="9">
    <location>
        <begin position="519"/>
        <end position="539"/>
    </location>
</feature>
<feature type="transmembrane region" description="Helical" evidence="9">
    <location>
        <begin position="6"/>
        <end position="27"/>
    </location>
</feature>
<evidence type="ECO:0000256" key="5">
    <source>
        <dbReference type="ARBA" id="ARBA00022970"/>
    </source>
</evidence>
<evidence type="ECO:0000256" key="7">
    <source>
        <dbReference type="ARBA" id="ARBA00023136"/>
    </source>
</evidence>
<evidence type="ECO:0000313" key="10">
    <source>
        <dbReference type="EMBL" id="ADP79947.1"/>
    </source>
</evidence>
<accession>E3JCV7</accession>
<dbReference type="InParanoid" id="E3JCV7"/>
<keyword evidence="11" id="KW-1185">Reference proteome</keyword>
<comment type="subcellular location">
    <subcellularLocation>
        <location evidence="1">Cell membrane</location>
        <topology evidence="1">Multi-pass membrane protein</topology>
    </subcellularLocation>
</comment>
<evidence type="ECO:0000256" key="9">
    <source>
        <dbReference type="SAM" id="Phobius"/>
    </source>
</evidence>
<dbReference type="InterPro" id="IPR052157">
    <property type="entry name" value="BCAA_transport_permease"/>
</dbReference>
<dbReference type="RefSeq" id="WP_013423066.1">
    <property type="nucleotide sequence ID" value="NC_014666.1"/>
</dbReference>
<dbReference type="CDD" id="cd06581">
    <property type="entry name" value="TM_PBP1_LivM_like"/>
    <property type="match status" value="1"/>
</dbReference>
<evidence type="ECO:0000256" key="4">
    <source>
        <dbReference type="ARBA" id="ARBA00022692"/>
    </source>
</evidence>
<dbReference type="OrthoDB" id="3572933at2"/>
<keyword evidence="7 9" id="KW-0472">Membrane</keyword>
<feature type="transmembrane region" description="Helical" evidence="9">
    <location>
        <begin position="655"/>
        <end position="675"/>
    </location>
</feature>
<proteinExistence type="inferred from homology"/>
<evidence type="ECO:0000256" key="2">
    <source>
        <dbReference type="ARBA" id="ARBA00022448"/>
    </source>
</evidence>
<feature type="transmembrane region" description="Helical" evidence="9">
    <location>
        <begin position="469"/>
        <end position="488"/>
    </location>
</feature>
<dbReference type="STRING" id="298654.FraEuI1c_1896"/>
<feature type="transmembrane region" description="Helical" evidence="9">
    <location>
        <begin position="365"/>
        <end position="382"/>
    </location>
</feature>
<protein>
    <submittedName>
        <fullName evidence="10">Inner-membrane translocator</fullName>
    </submittedName>
</protein>
<name>E3JCV7_PSEI1</name>
<feature type="transmembrane region" description="Helical" evidence="9">
    <location>
        <begin position="628"/>
        <end position="648"/>
    </location>
</feature>
<keyword evidence="5" id="KW-0029">Amino-acid transport</keyword>
<dbReference type="CDD" id="cd06582">
    <property type="entry name" value="TM_PBP1_LivH_like"/>
    <property type="match status" value="1"/>
</dbReference>
<feature type="transmembrane region" description="Helical" evidence="9">
    <location>
        <begin position="34"/>
        <end position="51"/>
    </location>
</feature>
<feature type="transmembrane region" description="Helical" evidence="9">
    <location>
        <begin position="241"/>
        <end position="260"/>
    </location>
</feature>
<feature type="transmembrane region" description="Helical" evidence="9">
    <location>
        <begin position="272"/>
        <end position="289"/>
    </location>
</feature>
<feature type="transmembrane region" description="Helical" evidence="9">
    <location>
        <begin position="388"/>
        <end position="406"/>
    </location>
</feature>
<dbReference type="EMBL" id="CP002299">
    <property type="protein sequence ID" value="ADP79947.1"/>
    <property type="molecule type" value="Genomic_DNA"/>
</dbReference>
<feature type="transmembrane region" description="Helical" evidence="9">
    <location>
        <begin position="337"/>
        <end position="358"/>
    </location>
</feature>
<dbReference type="PANTHER" id="PTHR11795:SF445">
    <property type="entry name" value="AMINO ACID ABC TRANSPORTER PERMEASE PROTEIN"/>
    <property type="match status" value="1"/>
</dbReference>
<feature type="transmembrane region" description="Helical" evidence="9">
    <location>
        <begin position="413"/>
        <end position="432"/>
    </location>
</feature>
<dbReference type="HOGENOM" id="CLU_006313_4_2_11"/>
<dbReference type="GO" id="GO:0006865">
    <property type="term" value="P:amino acid transport"/>
    <property type="evidence" value="ECO:0007669"/>
    <property type="project" value="UniProtKB-KW"/>
</dbReference>
<dbReference type="KEGG" id="fri:FraEuI1c_1896"/>
<dbReference type="eggNOG" id="COG0559">
    <property type="taxonomic scope" value="Bacteria"/>
</dbReference>
<feature type="transmembrane region" description="Helical" evidence="9">
    <location>
        <begin position="63"/>
        <end position="85"/>
    </location>
</feature>
<dbReference type="Proteomes" id="UP000002484">
    <property type="component" value="Chromosome"/>
</dbReference>
<dbReference type="InterPro" id="IPR001851">
    <property type="entry name" value="ABC_transp_permease"/>
</dbReference>
<evidence type="ECO:0000256" key="6">
    <source>
        <dbReference type="ARBA" id="ARBA00022989"/>
    </source>
</evidence>
<dbReference type="AlphaFoldDB" id="E3JCV7"/>
<sequence length="745" mass="76184">MHEFLVFTISGLTTAGIYAISASGLTLTYVTTGVFNIAHGATGMLAAFAYWQLRYGWGWPTPVALVLCVFVAAPLFGLLLERVVMRRLAGAPETTRLVVTVAVLVVLVSVDQWIWDPSEFRSSRELFAGKGVHFGGIQVPYNDLVVLLVAAAVAGALWLLLHRSRAGIAMRARVDDPALATLNGARPRSSARLAWMIGTALAALAGILIAPKLTMSAIPLTLLIVNAYAAAVIGRLRSLPMTFAGALVVGLLSDYAVGYVPKISYGQQYLRGVLPVVPVLVLLVALLVLRASRLRGRPSLAVREITPTPTWTGGLWFCTAVLFAALIAATTMRPADLFASTSMWGLAIVGLSMVPLVGYAGRISLCQLSFAGIGGAVVAHAGHGGNPAALLLAAVVAAVVGAVVSLPALRLSGIYLALLTGAFAVTLDNWIFQLPAFTVAGHHFDVFEGGTLSADRLRLGALHTDSSKAFFFAGAVLFVVAALVVIAVRRSELGQRLIAVKESPAASATLGMNVRLTTLVVFTVSAAIAGLGGGVYASAVRSTTADAFSFFTGLTLLLLVVVGGVSSIGSGLAAGVLLGSAAVSSAAGDSAGRVTATVTGLAALALAANPNGLIPSVLRPAYEPVRRAPVVLGGAVGVVALCWALELADAITGGLFLAVVVVVAVAAPLAARAVVGAAAVPADRAPAAAGALASVEGPDAGLSGPLEWLGFDAPVSRADLEVLDARLALDTVDPGPPREVRVGVA</sequence>
<evidence type="ECO:0000313" key="11">
    <source>
        <dbReference type="Proteomes" id="UP000002484"/>
    </source>
</evidence>
<feature type="transmembrane region" description="Helical" evidence="9">
    <location>
        <begin position="193"/>
        <end position="210"/>
    </location>
</feature>
<dbReference type="eggNOG" id="COG4177">
    <property type="taxonomic scope" value="Bacteria"/>
</dbReference>
<dbReference type="InterPro" id="IPR043428">
    <property type="entry name" value="LivM-like"/>
</dbReference>
<evidence type="ECO:0000256" key="3">
    <source>
        <dbReference type="ARBA" id="ARBA00022475"/>
    </source>
</evidence>
<evidence type="ECO:0000256" key="8">
    <source>
        <dbReference type="ARBA" id="ARBA00037998"/>
    </source>
</evidence>